<dbReference type="InterPro" id="IPR011990">
    <property type="entry name" value="TPR-like_helical_dom_sf"/>
</dbReference>
<dbReference type="EMBL" id="SJZB01000045">
    <property type="protein sequence ID" value="TCJ12276.1"/>
    <property type="molecule type" value="Genomic_DNA"/>
</dbReference>
<reference evidence="1 2" key="1">
    <citation type="submission" date="2019-03" db="EMBL/GenBank/DDBJ databases">
        <title>Genome sequence of Thiobacillaceae bacterium LSR1, a sulfur-oxidizing bacterium isolated from freshwater sediment.</title>
        <authorList>
            <person name="Li S."/>
        </authorList>
    </citation>
    <scope>NUCLEOTIDE SEQUENCE [LARGE SCALE GENOMIC DNA]</scope>
    <source>
        <strain evidence="1 2">LSR1</strain>
    </source>
</reference>
<dbReference type="Proteomes" id="UP000295443">
    <property type="component" value="Unassembled WGS sequence"/>
</dbReference>
<dbReference type="Gene3D" id="1.25.40.10">
    <property type="entry name" value="Tetratricopeptide repeat domain"/>
    <property type="match status" value="3"/>
</dbReference>
<dbReference type="SUPFAM" id="SSF48452">
    <property type="entry name" value="TPR-like"/>
    <property type="match status" value="3"/>
</dbReference>
<gene>
    <name evidence="1" type="ORF">EZJ19_13135</name>
</gene>
<evidence type="ECO:0000313" key="2">
    <source>
        <dbReference type="Proteomes" id="UP000295443"/>
    </source>
</evidence>
<keyword evidence="2" id="KW-1185">Reference proteome</keyword>
<dbReference type="OrthoDB" id="4181557at2"/>
<dbReference type="PANTHER" id="PTHR10098">
    <property type="entry name" value="RAPSYN-RELATED"/>
    <property type="match status" value="1"/>
</dbReference>
<name>A0A4V2NV65_9PROT</name>
<proteinExistence type="predicted"/>
<comment type="caution">
    <text evidence="1">The sequence shown here is derived from an EMBL/GenBank/DDBJ whole genome shotgun (WGS) entry which is preliminary data.</text>
</comment>
<dbReference type="PANTHER" id="PTHR10098:SF108">
    <property type="entry name" value="TETRATRICOPEPTIDE REPEAT PROTEIN 28"/>
    <property type="match status" value="1"/>
</dbReference>
<evidence type="ECO:0000313" key="1">
    <source>
        <dbReference type="EMBL" id="TCJ12276.1"/>
    </source>
</evidence>
<sequence>MNPSETSAEFDGRHSGDYLRLARLLERGGGFQLVIATYTSFAYRQQLIERLDGPHVGSAIYEIPPETAPAALIDRLSQLGQDHHPIHLLGLEPWLRLAGPDALAALNYRREHLAEILPTTLVLWVEPTTVATLAAQAPDLWAWRTAVLDFSDLPTAREAIHHEQVFLGNAELAAVEERLADIRAHLAQRRETSAADAELMIEASDLARRVGRLDAALADAETARDAFIRLDHPLGRASAQGRIADILQDRGQLDEALRIRTEEQLPVFERLGDVRSKAVTQGQIADILQDRGQLDEALRIRTEEQLPVFERLGDVRSKAVTQGKIADILQARGQLDEALRIRTEEELPVYERLGDVRSKAVTQGKIADILQDRGQLDEALRIRTEEQLPVFERLGDVRSKAVTQGQIADILQDRGQLDEALRIRTEEQLPVFERLGDVRSKAVTQGQIADILQDRGQLDEALRIRTEEELPVYERLGDVRSKAVTQGQIADILQARGQLDEALRIRTEEELPVYERLGDVREKAVTQGKIADILQARGQLDEALRIRTEEELPVYERLGDVREKAVTQGKIADILQARGQLDEALRIRTEEQLPVFERLGDVREKAVTQGKIADILQARGQLDEALALQQERLPVAEHMGDIVSLAHILWSRARLRLQRGDHGHGGALVDIRDDLSRAYAILLKAGRPDGIGAVGELLAQVMIVAGAADQAIPVLDAVEQAWQTLGNGAGLGRVASLRERIGKPG</sequence>
<dbReference type="AlphaFoldDB" id="A0A4V2NV65"/>
<accession>A0A4V2NV65</accession>
<organism evidence="1 2">
    <name type="scientific">Parasulfuritortus cantonensis</name>
    <dbReference type="NCBI Taxonomy" id="2528202"/>
    <lineage>
        <taxon>Bacteria</taxon>
        <taxon>Pseudomonadati</taxon>
        <taxon>Pseudomonadota</taxon>
        <taxon>Betaproteobacteria</taxon>
        <taxon>Nitrosomonadales</taxon>
        <taxon>Thiobacillaceae</taxon>
        <taxon>Parasulfuritortus</taxon>
    </lineage>
</organism>
<evidence type="ECO:0008006" key="3">
    <source>
        <dbReference type="Google" id="ProtNLM"/>
    </source>
</evidence>
<dbReference type="RefSeq" id="WP_131448300.1">
    <property type="nucleotide sequence ID" value="NZ_SJZB01000045.1"/>
</dbReference>
<protein>
    <recommendedName>
        <fullName evidence="3">Tetratricopeptide repeat protein</fullName>
    </recommendedName>
</protein>